<proteinExistence type="predicted"/>
<sequence>MGHRFVLGSTDKGDHVLLW</sequence>
<name>A0A0E9QIB2_ANGAN</name>
<reference evidence="1" key="1">
    <citation type="submission" date="2014-11" db="EMBL/GenBank/DDBJ databases">
        <authorList>
            <person name="Amaro Gonzalez C."/>
        </authorList>
    </citation>
    <scope>NUCLEOTIDE SEQUENCE</scope>
</reference>
<organism evidence="1">
    <name type="scientific">Anguilla anguilla</name>
    <name type="common">European freshwater eel</name>
    <name type="synonym">Muraena anguilla</name>
    <dbReference type="NCBI Taxonomy" id="7936"/>
    <lineage>
        <taxon>Eukaryota</taxon>
        <taxon>Metazoa</taxon>
        <taxon>Chordata</taxon>
        <taxon>Craniata</taxon>
        <taxon>Vertebrata</taxon>
        <taxon>Euteleostomi</taxon>
        <taxon>Actinopterygii</taxon>
        <taxon>Neopterygii</taxon>
        <taxon>Teleostei</taxon>
        <taxon>Anguilliformes</taxon>
        <taxon>Anguillidae</taxon>
        <taxon>Anguilla</taxon>
    </lineage>
</organism>
<dbReference type="AlphaFoldDB" id="A0A0E9QIB2"/>
<evidence type="ECO:0000313" key="1">
    <source>
        <dbReference type="EMBL" id="JAH15803.1"/>
    </source>
</evidence>
<protein>
    <submittedName>
        <fullName evidence="1">Uncharacterized protein</fullName>
    </submittedName>
</protein>
<reference evidence="1" key="2">
    <citation type="journal article" date="2015" name="Fish Shellfish Immunol.">
        <title>Early steps in the European eel (Anguilla anguilla)-Vibrio vulnificus interaction in the gills: Role of the RtxA13 toxin.</title>
        <authorList>
            <person name="Callol A."/>
            <person name="Pajuelo D."/>
            <person name="Ebbesson L."/>
            <person name="Teles M."/>
            <person name="MacKenzie S."/>
            <person name="Amaro C."/>
        </authorList>
    </citation>
    <scope>NUCLEOTIDE SEQUENCE</scope>
</reference>
<dbReference type="EMBL" id="GBXM01092774">
    <property type="protein sequence ID" value="JAH15803.1"/>
    <property type="molecule type" value="Transcribed_RNA"/>
</dbReference>
<accession>A0A0E9QIB2</accession>